<dbReference type="SMART" id="SM00088">
    <property type="entry name" value="PINT"/>
    <property type="match status" value="1"/>
</dbReference>
<dbReference type="SUPFAM" id="SSF46785">
    <property type="entry name" value="Winged helix' DNA-binding domain"/>
    <property type="match status" value="1"/>
</dbReference>
<feature type="region of interest" description="Disordered" evidence="7">
    <location>
        <begin position="1"/>
        <end position="29"/>
    </location>
</feature>
<dbReference type="EMBL" id="NBII01000006">
    <property type="protein sequence ID" value="PAV18220.1"/>
    <property type="molecule type" value="Genomic_DNA"/>
</dbReference>
<evidence type="ECO:0000256" key="6">
    <source>
        <dbReference type="ARBA" id="ARBA00023242"/>
    </source>
</evidence>
<dbReference type="PANTHER" id="PTHR14145:SF2">
    <property type="entry name" value="COP9 SIGNALOSOME COMPLEX SUBUNIT 1"/>
    <property type="match status" value="1"/>
</dbReference>
<evidence type="ECO:0000313" key="9">
    <source>
        <dbReference type="EMBL" id="PAV18220.1"/>
    </source>
</evidence>
<dbReference type="STRING" id="2282107.A0A286UF56"/>
<proteinExistence type="inferred from homology"/>
<dbReference type="Pfam" id="PF10602">
    <property type="entry name" value="RPN7"/>
    <property type="match status" value="1"/>
</dbReference>
<dbReference type="GO" id="GO:0008180">
    <property type="term" value="C:COP9 signalosome"/>
    <property type="evidence" value="ECO:0007669"/>
    <property type="project" value="UniProtKB-KW"/>
</dbReference>
<feature type="domain" description="PCI" evidence="8">
    <location>
        <begin position="265"/>
        <end position="437"/>
    </location>
</feature>
<keyword evidence="4" id="KW-0963">Cytoplasm</keyword>
<keyword evidence="5" id="KW-0736">Signalosome</keyword>
<dbReference type="OrthoDB" id="422427at2759"/>
<evidence type="ECO:0000256" key="5">
    <source>
        <dbReference type="ARBA" id="ARBA00022790"/>
    </source>
</evidence>
<dbReference type="GO" id="GO:0005737">
    <property type="term" value="C:cytoplasm"/>
    <property type="evidence" value="ECO:0007669"/>
    <property type="project" value="UniProtKB-SubCell"/>
</dbReference>
<evidence type="ECO:0000256" key="3">
    <source>
        <dbReference type="ARBA" id="ARBA00008793"/>
    </source>
</evidence>
<comment type="caution">
    <text evidence="9">The sequence shown here is derived from an EMBL/GenBank/DDBJ whole genome shotgun (WGS) entry which is preliminary data.</text>
</comment>
<feature type="compositionally biased region" description="Polar residues" evidence="7">
    <location>
        <begin position="220"/>
        <end position="229"/>
    </location>
</feature>
<protein>
    <submittedName>
        <fullName evidence="9">G pathway suppressor 1</fullName>
    </submittedName>
</protein>
<organism evidence="9 10">
    <name type="scientific">Pyrrhoderma noxium</name>
    <dbReference type="NCBI Taxonomy" id="2282107"/>
    <lineage>
        <taxon>Eukaryota</taxon>
        <taxon>Fungi</taxon>
        <taxon>Dikarya</taxon>
        <taxon>Basidiomycota</taxon>
        <taxon>Agaricomycotina</taxon>
        <taxon>Agaricomycetes</taxon>
        <taxon>Hymenochaetales</taxon>
        <taxon>Hymenochaetaceae</taxon>
        <taxon>Pyrrhoderma</taxon>
    </lineage>
</organism>
<dbReference type="InterPro" id="IPR036390">
    <property type="entry name" value="WH_DNA-bd_sf"/>
</dbReference>
<feature type="compositionally biased region" description="Basic and acidic residues" evidence="7">
    <location>
        <begin position="1"/>
        <end position="12"/>
    </location>
</feature>
<gene>
    <name evidence="9" type="ORF">PNOK_0670600</name>
</gene>
<dbReference type="AlphaFoldDB" id="A0A286UF56"/>
<evidence type="ECO:0000259" key="8">
    <source>
        <dbReference type="PROSITE" id="PS50250"/>
    </source>
</evidence>
<reference evidence="9 10" key="1">
    <citation type="journal article" date="2017" name="Mol. Ecol.">
        <title>Comparative and population genomic landscape of Phellinus noxius: A hypervariable fungus causing root rot in trees.</title>
        <authorList>
            <person name="Chung C.L."/>
            <person name="Lee T.J."/>
            <person name="Akiba M."/>
            <person name="Lee H.H."/>
            <person name="Kuo T.H."/>
            <person name="Liu D."/>
            <person name="Ke H.M."/>
            <person name="Yokoi T."/>
            <person name="Roa M.B."/>
            <person name="Lu M.J."/>
            <person name="Chang Y.Y."/>
            <person name="Ann P.J."/>
            <person name="Tsai J.N."/>
            <person name="Chen C.Y."/>
            <person name="Tzean S.S."/>
            <person name="Ota Y."/>
            <person name="Hattori T."/>
            <person name="Sahashi N."/>
            <person name="Liou R.F."/>
            <person name="Kikuchi T."/>
            <person name="Tsai I.J."/>
        </authorList>
    </citation>
    <scope>NUCLEOTIDE SEQUENCE [LARGE SCALE GENOMIC DNA]</scope>
    <source>
        <strain evidence="9 10">FFPRI411160</strain>
    </source>
</reference>
<dbReference type="PROSITE" id="PS50250">
    <property type="entry name" value="PCI"/>
    <property type="match status" value="1"/>
</dbReference>
<dbReference type="FunCoup" id="A0A286UF56">
    <property type="interactions" value="514"/>
</dbReference>
<keyword evidence="6" id="KW-0539">Nucleus</keyword>
<evidence type="ECO:0000313" key="10">
    <source>
        <dbReference type="Proteomes" id="UP000217199"/>
    </source>
</evidence>
<dbReference type="InterPro" id="IPR045135">
    <property type="entry name" value="Rpn7_N"/>
</dbReference>
<accession>A0A286UF56</accession>
<comment type="similarity">
    <text evidence="3">Belongs to the CSN1 family.</text>
</comment>
<evidence type="ECO:0000256" key="7">
    <source>
        <dbReference type="SAM" id="MobiDB-lite"/>
    </source>
</evidence>
<feature type="region of interest" description="Disordered" evidence="7">
    <location>
        <begin position="220"/>
        <end position="244"/>
    </location>
</feature>
<comment type="subcellular location">
    <subcellularLocation>
        <location evidence="2">Cytoplasm</location>
    </subcellularLocation>
    <subcellularLocation>
        <location evidence="1">Nucleus</location>
    </subcellularLocation>
</comment>
<dbReference type="InterPro" id="IPR000717">
    <property type="entry name" value="PCI_dom"/>
</dbReference>
<dbReference type="PANTHER" id="PTHR14145">
    <property type="entry name" value="26S PROTESOME SUBUNIT 6"/>
    <property type="match status" value="1"/>
</dbReference>
<evidence type="ECO:0000256" key="4">
    <source>
        <dbReference type="ARBA" id="ARBA00022490"/>
    </source>
</evidence>
<dbReference type="InterPro" id="IPR019585">
    <property type="entry name" value="Rpn7/CSN1"/>
</dbReference>
<dbReference type="Pfam" id="PF01399">
    <property type="entry name" value="PCI"/>
    <property type="match status" value="1"/>
</dbReference>
<keyword evidence="10" id="KW-1185">Reference proteome</keyword>
<dbReference type="Proteomes" id="UP000217199">
    <property type="component" value="Unassembled WGS sequence"/>
</dbReference>
<sequence length="494" mass="55535">MSSMDVDQHIDIRPPTPNPAPNESLAKTDERPLLMVTIDDAHPFDLETYVSGYSDRAAIIRLLYILECCPSLARPAFDAAVQRIKTGRDVSFYNNAVNLYNQTLPDGADREEVDAQWVESTQASNMHERNKLEVELKTYQSNMIKESIRMAHRDLGNFYKAAGDEGLALKHYSRSREFCSSSQHVLEMCLSILELVIEQRNYGHITTYVFKAEAALDSIRTSDPSSPGGQSEKLVHKKARPSAERERVQSKLDVANALAYLGAGQYEKAATTFLKLGHPKNLEDWIGKTITPSDIAVYGTLCALATLSRGAITAQVIQNDVFAVYLEQEPYVRDLVSAYMGSKFKTVLDLLERYSSRHYLDIHLGPHLNELTNLIRDRALILYFQPFANVRLQKMATAFGMELNDIENTLVILIRRGAIKGRIDKRNKILKTNVVNQRDALFARAAHAAKEIQARNRLLLLRMRLQQADLIVKAPKIQNTAANSSINDAPVDFS</sequence>
<dbReference type="Gene3D" id="1.25.40.570">
    <property type="match status" value="1"/>
</dbReference>
<evidence type="ECO:0000256" key="1">
    <source>
        <dbReference type="ARBA" id="ARBA00004123"/>
    </source>
</evidence>
<name>A0A286UF56_9AGAM</name>
<dbReference type="InParanoid" id="A0A286UF56"/>
<evidence type="ECO:0000256" key="2">
    <source>
        <dbReference type="ARBA" id="ARBA00004496"/>
    </source>
</evidence>